<dbReference type="EMBL" id="CP019633">
    <property type="protein sequence ID" value="AQQ10251.1"/>
    <property type="molecule type" value="Genomic_DNA"/>
</dbReference>
<gene>
    <name evidence="2" type="ORF">L21SP3_02079</name>
</gene>
<accession>A0A1Q2HSE6</accession>
<dbReference type="KEGG" id="pbu:L21SP3_02079"/>
<feature type="transmembrane region" description="Helical" evidence="1">
    <location>
        <begin position="6"/>
        <end position="27"/>
    </location>
</feature>
<keyword evidence="1" id="KW-1133">Transmembrane helix</keyword>
<name>A0A1Q2HSE6_9BACT</name>
<organism evidence="2 3">
    <name type="scientific">Sedimentisphaera cyanobacteriorum</name>
    <dbReference type="NCBI Taxonomy" id="1940790"/>
    <lineage>
        <taxon>Bacteria</taxon>
        <taxon>Pseudomonadati</taxon>
        <taxon>Planctomycetota</taxon>
        <taxon>Phycisphaerae</taxon>
        <taxon>Sedimentisphaerales</taxon>
        <taxon>Sedimentisphaeraceae</taxon>
        <taxon>Sedimentisphaera</taxon>
    </lineage>
</organism>
<dbReference type="Proteomes" id="UP000188273">
    <property type="component" value="Chromosome"/>
</dbReference>
<dbReference type="STRING" id="1940790.L21SP3_02079"/>
<dbReference type="RefSeq" id="WP_077541292.1">
    <property type="nucleotide sequence ID" value="NZ_CP019633.1"/>
</dbReference>
<keyword evidence="1" id="KW-0472">Membrane</keyword>
<dbReference type="AlphaFoldDB" id="A0A1Q2HSE6"/>
<evidence type="ECO:0000256" key="1">
    <source>
        <dbReference type="SAM" id="Phobius"/>
    </source>
</evidence>
<keyword evidence="1" id="KW-0812">Transmembrane</keyword>
<protein>
    <submittedName>
        <fullName evidence="2">Uncharacterized protein</fullName>
    </submittedName>
</protein>
<sequence>MENRVVVSLVIIQFAFCCLTGFCFGFAGGSGSSSDPYQIASQADLEAVTNFPAAHYILVNDIDLSSTTYDEAVISPNEASYWSSSYAKALPLPAALTGLDTKYQGSQ</sequence>
<keyword evidence="3" id="KW-1185">Reference proteome</keyword>
<proteinExistence type="predicted"/>
<reference evidence="3" key="1">
    <citation type="submission" date="2017-02" db="EMBL/GenBank/DDBJ databases">
        <title>Comparative genomics and description of representatives of a novel lineage of planctomycetes thriving in anoxic sediments.</title>
        <authorList>
            <person name="Spring S."/>
            <person name="Bunk B."/>
            <person name="Sproer C."/>
            <person name="Klenk H.-P."/>
        </authorList>
    </citation>
    <scope>NUCLEOTIDE SEQUENCE [LARGE SCALE GENOMIC DNA]</scope>
    <source>
        <strain evidence="3">L21-RPul-D3</strain>
    </source>
</reference>
<evidence type="ECO:0000313" key="2">
    <source>
        <dbReference type="EMBL" id="AQQ10251.1"/>
    </source>
</evidence>
<evidence type="ECO:0000313" key="3">
    <source>
        <dbReference type="Proteomes" id="UP000188273"/>
    </source>
</evidence>